<proteinExistence type="predicted"/>
<dbReference type="Proteomes" id="UP000222523">
    <property type="component" value="Unassembled WGS sequence"/>
</dbReference>
<keyword evidence="2" id="KW-1185">Reference proteome</keyword>
<reference evidence="1 2" key="1">
    <citation type="submission" date="2015-02" db="EMBL/GenBank/DDBJ databases">
        <title>Nostoc linckia genome annotation.</title>
        <authorList>
            <person name="Zhou Z."/>
        </authorList>
    </citation>
    <scope>NUCLEOTIDE SEQUENCE [LARGE SCALE GENOMIC DNA]</scope>
    <source>
        <strain evidence="2">z7</strain>
    </source>
</reference>
<evidence type="ECO:0000313" key="2">
    <source>
        <dbReference type="Proteomes" id="UP000222523"/>
    </source>
</evidence>
<evidence type="ECO:0000313" key="1">
    <source>
        <dbReference type="EMBL" id="PHJ79758.1"/>
    </source>
</evidence>
<organism evidence="1 2">
    <name type="scientific">Nostoc linckia z7</name>
    <dbReference type="NCBI Taxonomy" id="1628745"/>
    <lineage>
        <taxon>Bacteria</taxon>
        <taxon>Bacillati</taxon>
        <taxon>Cyanobacteriota</taxon>
        <taxon>Cyanophyceae</taxon>
        <taxon>Nostocales</taxon>
        <taxon>Nostocaceae</taxon>
        <taxon>Nostoc</taxon>
    </lineage>
</organism>
<protein>
    <submittedName>
        <fullName evidence="1">Uncharacterized protein</fullName>
    </submittedName>
</protein>
<dbReference type="EMBL" id="LAHC01000254">
    <property type="protein sequence ID" value="PHJ79758.1"/>
    <property type="molecule type" value="Genomic_DNA"/>
</dbReference>
<comment type="caution">
    <text evidence="1">The sequence shown here is derived from an EMBL/GenBank/DDBJ whole genome shotgun (WGS) entry which is preliminary data.</text>
</comment>
<accession>A0ABX4KGT1</accession>
<name>A0ABX4KGT1_NOSLI</name>
<gene>
    <name evidence="1" type="ORF">VF04_38115</name>
</gene>
<feature type="non-terminal residue" evidence="1">
    <location>
        <position position="105"/>
    </location>
</feature>
<sequence length="105" mass="11794">MQKTSIIKYYLIFTLMAIPQPENKLPRPYQILELRDEGLINDTQLADMLDFINDELVIAGRTNGCPKCGTQGYHSNRVDDPDSPDDYTIQCTAVDEVDPDNACLG</sequence>